<feature type="signal peptide" evidence="14">
    <location>
        <begin position="1"/>
        <end position="26"/>
    </location>
</feature>
<accession>A0A2V0NQX6</accession>
<keyword evidence="12" id="KW-0407">Ion channel</keyword>
<feature type="transmembrane region" description="Helical" evidence="13">
    <location>
        <begin position="730"/>
        <end position="752"/>
    </location>
</feature>
<keyword evidence="16" id="KW-1185">Reference proteome</keyword>
<keyword evidence="14" id="KW-0732">Signal</keyword>
<feature type="transmembrane region" description="Helical" evidence="13">
    <location>
        <begin position="139"/>
        <end position="158"/>
    </location>
</feature>
<evidence type="ECO:0000256" key="6">
    <source>
        <dbReference type="ARBA" id="ARBA00022989"/>
    </source>
</evidence>
<dbReference type="EMBL" id="BDRX01000001">
    <property type="protein sequence ID" value="GBF87337.1"/>
    <property type="molecule type" value="Genomic_DNA"/>
</dbReference>
<dbReference type="InParanoid" id="A0A2V0NQX6"/>
<proteinExistence type="inferred from homology"/>
<evidence type="ECO:0000256" key="10">
    <source>
        <dbReference type="ARBA" id="ARBA00023180"/>
    </source>
</evidence>
<comment type="caution">
    <text evidence="15">The sequence shown here is derived from an EMBL/GenBank/DDBJ whole genome shotgun (WGS) entry which is preliminary data.</text>
</comment>
<dbReference type="GO" id="GO:0005229">
    <property type="term" value="F:intracellularly calcium-gated chloride channel activity"/>
    <property type="evidence" value="ECO:0007669"/>
    <property type="project" value="TreeGrafter"/>
</dbReference>
<evidence type="ECO:0000256" key="8">
    <source>
        <dbReference type="ARBA" id="ARBA00023136"/>
    </source>
</evidence>
<dbReference type="AlphaFoldDB" id="A0A2V0NQX6"/>
<dbReference type="InterPro" id="IPR006990">
    <property type="entry name" value="Tweety"/>
</dbReference>
<evidence type="ECO:0008006" key="17">
    <source>
        <dbReference type="Google" id="ProtNLM"/>
    </source>
</evidence>
<evidence type="ECO:0000313" key="16">
    <source>
        <dbReference type="Proteomes" id="UP000247498"/>
    </source>
</evidence>
<keyword evidence="10" id="KW-0325">Glycoprotein</keyword>
<evidence type="ECO:0000256" key="14">
    <source>
        <dbReference type="SAM" id="SignalP"/>
    </source>
</evidence>
<reference evidence="15 16" key="1">
    <citation type="journal article" date="2018" name="Sci. Rep.">
        <title>Raphidocelis subcapitata (=Pseudokirchneriella subcapitata) provides an insight into genome evolution and environmental adaptations in the Sphaeropleales.</title>
        <authorList>
            <person name="Suzuki S."/>
            <person name="Yamaguchi H."/>
            <person name="Nakajima N."/>
            <person name="Kawachi M."/>
        </authorList>
    </citation>
    <scope>NUCLEOTIDE SEQUENCE [LARGE SCALE GENOMIC DNA]</scope>
    <source>
        <strain evidence="15 16">NIES-35</strain>
    </source>
</reference>
<evidence type="ECO:0000313" key="15">
    <source>
        <dbReference type="EMBL" id="GBF87337.1"/>
    </source>
</evidence>
<evidence type="ECO:0000256" key="4">
    <source>
        <dbReference type="ARBA" id="ARBA00022475"/>
    </source>
</evidence>
<dbReference type="GO" id="GO:0005886">
    <property type="term" value="C:plasma membrane"/>
    <property type="evidence" value="ECO:0007669"/>
    <property type="project" value="UniProtKB-SubCell"/>
</dbReference>
<keyword evidence="9" id="KW-0869">Chloride channel</keyword>
<evidence type="ECO:0000256" key="11">
    <source>
        <dbReference type="ARBA" id="ARBA00023214"/>
    </source>
</evidence>
<comment type="similarity">
    <text evidence="2">Belongs to the tweety family.</text>
</comment>
<evidence type="ECO:0000256" key="3">
    <source>
        <dbReference type="ARBA" id="ARBA00022448"/>
    </source>
</evidence>
<evidence type="ECO:0000256" key="7">
    <source>
        <dbReference type="ARBA" id="ARBA00023065"/>
    </source>
</evidence>
<protein>
    <recommendedName>
        <fullName evidence="17">Plasma membrane fusion protein PRM1</fullName>
    </recommendedName>
</protein>
<feature type="transmembrane region" description="Helical" evidence="13">
    <location>
        <begin position="880"/>
        <end position="902"/>
    </location>
</feature>
<keyword evidence="4" id="KW-1003">Cell membrane</keyword>
<evidence type="ECO:0000256" key="1">
    <source>
        <dbReference type="ARBA" id="ARBA00004651"/>
    </source>
</evidence>
<evidence type="ECO:0000256" key="12">
    <source>
        <dbReference type="ARBA" id="ARBA00023303"/>
    </source>
</evidence>
<dbReference type="PANTHER" id="PTHR12424:SF8">
    <property type="entry name" value="PROTEIN TWEETY"/>
    <property type="match status" value="1"/>
</dbReference>
<keyword evidence="7" id="KW-0406">Ion transport</keyword>
<feature type="transmembrane region" description="Helical" evidence="13">
    <location>
        <begin position="83"/>
        <end position="103"/>
    </location>
</feature>
<keyword evidence="5 13" id="KW-0812">Transmembrane</keyword>
<dbReference type="GO" id="GO:0072320">
    <property type="term" value="F:volume-sensitive chloride channel activity"/>
    <property type="evidence" value="ECO:0007669"/>
    <property type="project" value="TreeGrafter"/>
</dbReference>
<keyword evidence="8 13" id="KW-0472">Membrane</keyword>
<evidence type="ECO:0000256" key="13">
    <source>
        <dbReference type="SAM" id="Phobius"/>
    </source>
</evidence>
<organism evidence="15 16">
    <name type="scientific">Raphidocelis subcapitata</name>
    <dbReference type="NCBI Taxonomy" id="307507"/>
    <lineage>
        <taxon>Eukaryota</taxon>
        <taxon>Viridiplantae</taxon>
        <taxon>Chlorophyta</taxon>
        <taxon>core chlorophytes</taxon>
        <taxon>Chlorophyceae</taxon>
        <taxon>CS clade</taxon>
        <taxon>Sphaeropleales</taxon>
        <taxon>Selenastraceae</taxon>
        <taxon>Raphidocelis</taxon>
    </lineage>
</organism>
<keyword evidence="3" id="KW-0813">Transport</keyword>
<feature type="chain" id="PRO_5015846909" description="Plasma membrane fusion protein PRM1" evidence="14">
    <location>
        <begin position="27"/>
        <end position="996"/>
    </location>
</feature>
<dbReference type="OrthoDB" id="535943at2759"/>
<name>A0A2V0NQX6_9CHLO</name>
<keyword evidence="11" id="KW-0868">Chloride</keyword>
<dbReference type="Proteomes" id="UP000247498">
    <property type="component" value="Unassembled WGS sequence"/>
</dbReference>
<feature type="transmembrane region" description="Helical" evidence="13">
    <location>
        <begin position="698"/>
        <end position="718"/>
    </location>
</feature>
<keyword evidence="6 13" id="KW-1133">Transmembrane helix</keyword>
<evidence type="ECO:0000256" key="2">
    <source>
        <dbReference type="ARBA" id="ARBA00009849"/>
    </source>
</evidence>
<evidence type="ECO:0000256" key="5">
    <source>
        <dbReference type="ARBA" id="ARBA00022692"/>
    </source>
</evidence>
<dbReference type="PANTHER" id="PTHR12424">
    <property type="entry name" value="TWEETY-RELATED"/>
    <property type="match status" value="1"/>
</dbReference>
<evidence type="ECO:0000256" key="9">
    <source>
        <dbReference type="ARBA" id="ARBA00023173"/>
    </source>
</evidence>
<sequence>MGPSRGRGAALVLGVLTAVLFVGAQAQSEGINVCPTAKWLSLPFLRNHASTTTIVSLVNTATSGGDVMIAAVAYLRTNLVPKIGANVVFFALALFFLVFFLAWRLLRWCCYVLCCRSSCDARRAKHDPFELLFTRRTTVLKVAMFFFALTSVILYIYGMATTSKTVVTEAFDTVASLDTYLRNAVGHINDLTSAVGNVSVVIDDFQAIVANDVNIAGFTTHITVVKTFLTSVVPPATLAASLTALNTKLTTSLSGGLTALGGALTNVGAGSAMATALTGVGGAQAWAGSTTTALTTLNTAIGSLQAAGGTHPGTSAAAVVAFDTALQAVDPGITAGWATALDAISTAVDTLDGMQGAANNPLTIAGTRLTTVTTLVGQLTTADIPALSADITTITSQFGTVAPSLTWLAAQLVSVNATVMELTPDMQSAYDSVAAAQTGLASFFNSSPTPAALAADLSTSTASTLALPASTTTLASGLTSQSAALDAAQFDATPPGSDGATLKAWVAAAKAAITGAVANYNALKSARDAYFAAPSDATYDAMANAATTYSGAAATTTMRNKLAEQATAPCAAANYVAPATAIAAAGAAAASALSPYVSAAATAVGGVPSLAGYATSLGAVALPAATVFDAPQAALDGIQASVMTQGDAVKAQVASTLSSFSGATSTLESQLLGNLDNVQVNIKPIAVRMDGYRYQGSMVLYALPIVVILLLLFCALLVHYHFGVNLSTLLLLVLLVLGFLLGAVIAVVLALLGDVCPAVEPVLLSKVPSNMAPLADYYLGGSGASGGNVTAVLKDAGLVDVDAVLAQVADGKDQVAATLAAYTLRAGPTAVLVRLNATVDAATGAVTALLSAANYDQVFPLYESVKGLLCCVLPDSFSGMWTALTIGGILAWFLVLLTFFFIGKLDALPRTDCCGCSCHTHAKYAGRITPGPMPQPGMGGEPGWVGAPLPPAYPDLEGGQTQAPAEAGWESHVVAEVVVRTPGSTTGPGGAEKKER</sequence>
<comment type="subcellular location">
    <subcellularLocation>
        <location evidence="1">Cell membrane</location>
        <topology evidence="1">Multi-pass membrane protein</topology>
    </subcellularLocation>
</comment>
<dbReference type="GO" id="GO:0034707">
    <property type="term" value="C:chloride channel complex"/>
    <property type="evidence" value="ECO:0007669"/>
    <property type="project" value="UniProtKB-KW"/>
</dbReference>
<gene>
    <name evidence="15" type="ORF">Rsub_00048</name>
</gene>